<gene>
    <name evidence="1" type="ORF">E2C01_038687</name>
</gene>
<dbReference type="Proteomes" id="UP000324222">
    <property type="component" value="Unassembled WGS sequence"/>
</dbReference>
<evidence type="ECO:0000313" key="2">
    <source>
        <dbReference type="Proteomes" id="UP000324222"/>
    </source>
</evidence>
<organism evidence="1 2">
    <name type="scientific">Portunus trituberculatus</name>
    <name type="common">Swimming crab</name>
    <name type="synonym">Neptunus trituberculatus</name>
    <dbReference type="NCBI Taxonomy" id="210409"/>
    <lineage>
        <taxon>Eukaryota</taxon>
        <taxon>Metazoa</taxon>
        <taxon>Ecdysozoa</taxon>
        <taxon>Arthropoda</taxon>
        <taxon>Crustacea</taxon>
        <taxon>Multicrustacea</taxon>
        <taxon>Malacostraca</taxon>
        <taxon>Eumalacostraca</taxon>
        <taxon>Eucarida</taxon>
        <taxon>Decapoda</taxon>
        <taxon>Pleocyemata</taxon>
        <taxon>Brachyura</taxon>
        <taxon>Eubrachyura</taxon>
        <taxon>Portunoidea</taxon>
        <taxon>Portunidae</taxon>
        <taxon>Portuninae</taxon>
        <taxon>Portunus</taxon>
    </lineage>
</organism>
<proteinExistence type="predicted"/>
<keyword evidence="2" id="KW-1185">Reference proteome</keyword>
<evidence type="ECO:0000313" key="1">
    <source>
        <dbReference type="EMBL" id="MPC45004.1"/>
    </source>
</evidence>
<sequence length="163" mass="17330">MVQLSASVRVNGRSGDCYEPVVGPLTAECAGLGTCDMLPPGPSVGPVTDWPASSECRRRCLSGDKKKLAGAPCQHLPATMALIGPVPTEGAFGAEGGWGKQRVYEAGVVVRANARCQHASYSRFSLQPPLADCQMFTSFPHDTLGLLAHCSMKRRNVLGRKFV</sequence>
<accession>A0A5B7FKR1</accession>
<protein>
    <submittedName>
        <fullName evidence="1">Uncharacterized protein</fullName>
    </submittedName>
</protein>
<dbReference type="EMBL" id="VSRR010006529">
    <property type="protein sequence ID" value="MPC45004.1"/>
    <property type="molecule type" value="Genomic_DNA"/>
</dbReference>
<comment type="caution">
    <text evidence="1">The sequence shown here is derived from an EMBL/GenBank/DDBJ whole genome shotgun (WGS) entry which is preliminary data.</text>
</comment>
<name>A0A5B7FKR1_PORTR</name>
<dbReference type="AlphaFoldDB" id="A0A5B7FKR1"/>
<reference evidence="1 2" key="1">
    <citation type="submission" date="2019-05" db="EMBL/GenBank/DDBJ databases">
        <title>Another draft genome of Portunus trituberculatus and its Hox gene families provides insights of decapod evolution.</title>
        <authorList>
            <person name="Jeong J.-H."/>
            <person name="Song I."/>
            <person name="Kim S."/>
            <person name="Choi T."/>
            <person name="Kim D."/>
            <person name="Ryu S."/>
            <person name="Kim W."/>
        </authorList>
    </citation>
    <scope>NUCLEOTIDE SEQUENCE [LARGE SCALE GENOMIC DNA]</scope>
    <source>
        <tissue evidence="1">Muscle</tissue>
    </source>
</reference>